<sequence>MQGQNLKKSLQMTAFILKQCRRFGLLYNERTTILTHSDELQLIQYCLACFKQKNKETFDAPPAETLDVAAKIQNIQIGALNKLLQKCKVTGEQETHRDSIYLNLSRNCDTLNAAKSNVEKSMKESQEKGKSEAELKAVFALFVSHKETSNQQSILDCHMRFVQEITNCQSDLHLFIKSCEDMKEFDIDRDPLAPIQVKICDVLKQLNPSFFLDISTVDDALDAESNLMDQGIPEHPKTPSRAKLLDNCNSPVCSPLQFSTPRTPATPAEKKKLRKTFVHDLFRCYIHLLVNSRSQLSLARIFNIPERGLDHAAFTHVKHESLSAGLSMYQFLASFIMRIRLGGQGYAPSASTPLMSYIKGLGCLLDFTQKLQTVVEEVTDVRSACVRVVNIIKNNLTQCKSGKFTCRLVEPCALEIQTSLAAIIDDETTAEDVHQSQTNSTGGSLLGRHCLRVLQTFLDQASVQESSEADNKMLQDLSFSSHTPTRIPCLLSQFRSPCMLEIVRENTEIKAKQFPRAVKKVSSFVSSAFYLEEEDGLILTQGTLSSVEVLPSKTLVDRKACDNQANLQPNKLCDNSKQHQTKIVRKRKVLTTGKENVESCSAVNKLIVLAGEEKQTQCSGVTSISSIAKHGQSKLKSNKAEKSCRKRLLPQVKGQSKITGFFKM</sequence>
<comment type="subcellular location">
    <subcellularLocation>
        <location evidence="2">Cytoplasm</location>
    </subcellularLocation>
    <subcellularLocation>
        <location evidence="1">Nucleus</location>
    </subcellularLocation>
</comment>
<evidence type="ECO:0000256" key="7">
    <source>
        <dbReference type="ARBA" id="ARBA00023125"/>
    </source>
</evidence>
<evidence type="ECO:0000256" key="9">
    <source>
        <dbReference type="ARBA" id="ARBA00023242"/>
    </source>
</evidence>
<evidence type="ECO:0000256" key="10">
    <source>
        <dbReference type="ARBA" id="ARBA00031632"/>
    </source>
</evidence>
<keyword evidence="8" id="KW-0234">DNA repair</keyword>
<evidence type="ECO:0000256" key="1">
    <source>
        <dbReference type="ARBA" id="ARBA00004123"/>
    </source>
</evidence>
<keyword evidence="9" id="KW-0539">Nucleus</keyword>
<evidence type="ECO:0000313" key="12">
    <source>
        <dbReference type="EMBL" id="KAK3755512.1"/>
    </source>
</evidence>
<evidence type="ECO:0000256" key="11">
    <source>
        <dbReference type="ARBA" id="ARBA00032731"/>
    </source>
</evidence>
<organism evidence="12 13">
    <name type="scientific">Elysia crispata</name>
    <name type="common">lettuce slug</name>
    <dbReference type="NCBI Taxonomy" id="231223"/>
    <lineage>
        <taxon>Eukaryota</taxon>
        <taxon>Metazoa</taxon>
        <taxon>Spiralia</taxon>
        <taxon>Lophotrochozoa</taxon>
        <taxon>Mollusca</taxon>
        <taxon>Gastropoda</taxon>
        <taxon>Heterobranchia</taxon>
        <taxon>Euthyneura</taxon>
        <taxon>Panpulmonata</taxon>
        <taxon>Sacoglossa</taxon>
        <taxon>Placobranchoidea</taxon>
        <taxon>Plakobranchidae</taxon>
        <taxon>Elysia</taxon>
    </lineage>
</organism>
<evidence type="ECO:0000256" key="6">
    <source>
        <dbReference type="ARBA" id="ARBA00022763"/>
    </source>
</evidence>
<dbReference type="GO" id="GO:0003677">
    <property type="term" value="F:DNA binding"/>
    <property type="evidence" value="ECO:0007669"/>
    <property type="project" value="UniProtKB-KW"/>
</dbReference>
<dbReference type="Gene3D" id="1.10.486.10">
    <property type="entry name" value="PCRA, domain 4"/>
    <property type="match status" value="1"/>
</dbReference>
<reference evidence="12" key="1">
    <citation type="journal article" date="2023" name="G3 (Bethesda)">
        <title>A reference genome for the long-term kleptoplast-retaining sea slug Elysia crispata morphotype clarki.</title>
        <authorList>
            <person name="Eastman K.E."/>
            <person name="Pendleton A.L."/>
            <person name="Shaikh M.A."/>
            <person name="Suttiyut T."/>
            <person name="Ogas R."/>
            <person name="Tomko P."/>
            <person name="Gavelis G."/>
            <person name="Widhalm J.R."/>
            <person name="Wisecaver J.H."/>
        </authorList>
    </citation>
    <scope>NUCLEOTIDE SEQUENCE</scope>
    <source>
        <strain evidence="12">ECLA1</strain>
    </source>
</reference>
<evidence type="ECO:0000256" key="3">
    <source>
        <dbReference type="ARBA" id="ARBA00009135"/>
    </source>
</evidence>
<dbReference type="InterPro" id="IPR038932">
    <property type="entry name" value="PARPBP"/>
</dbReference>
<evidence type="ECO:0000256" key="4">
    <source>
        <dbReference type="ARBA" id="ARBA00014320"/>
    </source>
</evidence>
<accession>A0AAE1D3D4</accession>
<evidence type="ECO:0000256" key="5">
    <source>
        <dbReference type="ARBA" id="ARBA00022490"/>
    </source>
</evidence>
<evidence type="ECO:0000313" key="13">
    <source>
        <dbReference type="Proteomes" id="UP001283361"/>
    </source>
</evidence>
<evidence type="ECO:0000256" key="8">
    <source>
        <dbReference type="ARBA" id="ARBA00023204"/>
    </source>
</evidence>
<keyword evidence="13" id="KW-1185">Reference proteome</keyword>
<evidence type="ECO:0000256" key="2">
    <source>
        <dbReference type="ARBA" id="ARBA00004496"/>
    </source>
</evidence>
<dbReference type="PANTHER" id="PTHR32121">
    <property type="entry name" value="PCNA-INTERACTING PARTNER"/>
    <property type="match status" value="1"/>
</dbReference>
<dbReference type="GO" id="GO:0000785">
    <property type="term" value="C:chromatin"/>
    <property type="evidence" value="ECO:0007669"/>
    <property type="project" value="TreeGrafter"/>
</dbReference>
<comment type="similarity">
    <text evidence="3">Belongs to the PARI family.</text>
</comment>
<dbReference type="GO" id="GO:0005737">
    <property type="term" value="C:cytoplasm"/>
    <property type="evidence" value="ECO:0007669"/>
    <property type="project" value="UniProtKB-SubCell"/>
</dbReference>
<gene>
    <name evidence="12" type="ORF">RRG08_063588</name>
</gene>
<dbReference type="GO" id="GO:2000042">
    <property type="term" value="P:negative regulation of double-strand break repair via homologous recombination"/>
    <property type="evidence" value="ECO:0007669"/>
    <property type="project" value="InterPro"/>
</dbReference>
<proteinExistence type="inferred from homology"/>
<comment type="caution">
    <text evidence="12">The sequence shown here is derived from an EMBL/GenBank/DDBJ whole genome shotgun (WGS) entry which is preliminary data.</text>
</comment>
<keyword evidence="6" id="KW-0227">DNA damage</keyword>
<dbReference type="PANTHER" id="PTHR32121:SF0">
    <property type="entry name" value="PCNA-INTERACTING PARTNER"/>
    <property type="match status" value="1"/>
</dbReference>
<name>A0AAE1D3D4_9GAST</name>
<dbReference type="GO" id="GO:0006281">
    <property type="term" value="P:DNA repair"/>
    <property type="evidence" value="ECO:0007669"/>
    <property type="project" value="UniProtKB-KW"/>
</dbReference>
<dbReference type="GO" id="GO:0005634">
    <property type="term" value="C:nucleus"/>
    <property type="evidence" value="ECO:0007669"/>
    <property type="project" value="UniProtKB-SubCell"/>
</dbReference>
<dbReference type="EMBL" id="JAWDGP010005596">
    <property type="protein sequence ID" value="KAK3755512.1"/>
    <property type="molecule type" value="Genomic_DNA"/>
</dbReference>
<keyword evidence="5" id="KW-0963">Cytoplasm</keyword>
<dbReference type="Proteomes" id="UP001283361">
    <property type="component" value="Unassembled WGS sequence"/>
</dbReference>
<protein>
    <recommendedName>
        <fullName evidence="4">PCNA-interacting partner</fullName>
    </recommendedName>
    <alternativeName>
        <fullName evidence="10">PARP-1 binding protein</fullName>
    </alternativeName>
    <alternativeName>
        <fullName evidence="11">PARP1-binding protein</fullName>
    </alternativeName>
</protein>
<keyword evidence="7" id="KW-0238">DNA-binding</keyword>
<dbReference type="AlphaFoldDB" id="A0AAE1D3D4"/>